<dbReference type="KEGG" id="paru:CYR75_15540"/>
<dbReference type="PANTHER" id="PTHR43760">
    <property type="entry name" value="ENDORIBONUCLEASE-RELATED"/>
    <property type="match status" value="1"/>
</dbReference>
<dbReference type="Gene3D" id="3.30.1330.40">
    <property type="entry name" value="RutC-like"/>
    <property type="match status" value="1"/>
</dbReference>
<sequence length="153" mass="16258">MNTAFPLPEPIGTDYEYILASRHDRIVMVAGQIAKTAHNQLHAVGRCGEDVDLPTAQKSAEIAAAQALAWLTRQQAPGERIERIMRMTAYVAVGDSGAEVDISAIADAASRVFISALGERGRHPRSVIGVSRLPRNAPVLLEVTGAIGSSSSE</sequence>
<protein>
    <submittedName>
        <fullName evidence="1">Uncharacterized protein</fullName>
    </submittedName>
</protein>
<name>A0A2K9MJM5_9RHOB</name>
<evidence type="ECO:0000313" key="2">
    <source>
        <dbReference type="Proteomes" id="UP000234882"/>
    </source>
</evidence>
<gene>
    <name evidence="1" type="ORF">CYR75_15540</name>
</gene>
<dbReference type="InterPro" id="IPR035959">
    <property type="entry name" value="RutC-like_sf"/>
</dbReference>
<dbReference type="AlphaFoldDB" id="A0A2K9MJM5"/>
<keyword evidence="2" id="KW-1185">Reference proteome</keyword>
<reference evidence="1 2" key="1">
    <citation type="submission" date="2017-12" db="EMBL/GenBank/DDBJ databases">
        <title>Genomic analysis of Paracoccus sp. CBA4604.</title>
        <authorList>
            <person name="Roh S.W."/>
            <person name="Kim J.Y."/>
            <person name="Kim J.S."/>
        </authorList>
    </citation>
    <scope>NUCLEOTIDE SEQUENCE [LARGE SCALE GENOMIC DNA]</scope>
    <source>
        <strain evidence="1 2">CBA4604</strain>
        <plasmid evidence="2">pcba4604-01</plasmid>
    </source>
</reference>
<dbReference type="Proteomes" id="UP000234882">
    <property type="component" value="Plasmid pCBA4604-01"/>
</dbReference>
<keyword evidence="1" id="KW-0614">Plasmid</keyword>
<dbReference type="SUPFAM" id="SSF55298">
    <property type="entry name" value="YjgF-like"/>
    <property type="match status" value="1"/>
</dbReference>
<proteinExistence type="predicted"/>
<dbReference type="RefSeq" id="WP_101501167.1">
    <property type="nucleotide sequence ID" value="NZ_CP025584.1"/>
</dbReference>
<geneLocation type="plasmid" evidence="2">
    <name>pcba4604-01</name>
</geneLocation>
<dbReference type="OrthoDB" id="9806350at2"/>
<dbReference type="PANTHER" id="PTHR43760:SF1">
    <property type="entry name" value="ENDORIBONUCLEASE L-PSP_CHORISMATE MUTASE-LIKE DOMAIN-CONTAINING PROTEIN"/>
    <property type="match status" value="1"/>
</dbReference>
<evidence type="ECO:0000313" key="1">
    <source>
        <dbReference type="EMBL" id="AUM75830.1"/>
    </source>
</evidence>
<accession>A0A2K9MJM5</accession>
<organism evidence="1 2">
    <name type="scientific">Paracoccus jeotgali</name>
    <dbReference type="NCBI Taxonomy" id="2065379"/>
    <lineage>
        <taxon>Bacteria</taxon>
        <taxon>Pseudomonadati</taxon>
        <taxon>Pseudomonadota</taxon>
        <taxon>Alphaproteobacteria</taxon>
        <taxon>Rhodobacterales</taxon>
        <taxon>Paracoccaceae</taxon>
        <taxon>Paracoccus</taxon>
    </lineage>
</organism>
<dbReference type="CDD" id="cd02199">
    <property type="entry name" value="YjgF_YER057c_UK114_like_1"/>
    <property type="match status" value="1"/>
</dbReference>
<dbReference type="InterPro" id="IPR013813">
    <property type="entry name" value="Endoribo_LPSP/chorism_mut-like"/>
</dbReference>
<dbReference type="EMBL" id="CP025584">
    <property type="protein sequence ID" value="AUM75830.1"/>
    <property type="molecule type" value="Genomic_DNA"/>
</dbReference>